<protein>
    <submittedName>
        <fullName evidence="8">Uncharacterized protein</fullName>
    </submittedName>
</protein>
<dbReference type="InterPro" id="IPR036259">
    <property type="entry name" value="MFS_trans_sf"/>
</dbReference>
<name>A0ABQ9EXB9_TEGGR</name>
<dbReference type="InterPro" id="IPR010291">
    <property type="entry name" value="Ion_channel_UNC-93"/>
</dbReference>
<keyword evidence="4 7" id="KW-1133">Transmembrane helix</keyword>
<dbReference type="EMBL" id="JARBDR010000640">
    <property type="protein sequence ID" value="KAJ8309815.1"/>
    <property type="molecule type" value="Genomic_DNA"/>
</dbReference>
<evidence type="ECO:0000256" key="5">
    <source>
        <dbReference type="ARBA" id="ARBA00023136"/>
    </source>
</evidence>
<evidence type="ECO:0000256" key="3">
    <source>
        <dbReference type="ARBA" id="ARBA00022692"/>
    </source>
</evidence>
<dbReference type="InterPro" id="IPR051951">
    <property type="entry name" value="UNC-93_regulatory"/>
</dbReference>
<dbReference type="PANTHER" id="PTHR19444:SF13">
    <property type="entry name" value="PROTEIN UNC-93 HOMOLOG A"/>
    <property type="match status" value="1"/>
</dbReference>
<keyword evidence="9" id="KW-1185">Reference proteome</keyword>
<comment type="subcellular location">
    <subcellularLocation>
        <location evidence="1">Membrane</location>
        <topology evidence="1">Multi-pass membrane protein</topology>
    </subcellularLocation>
</comment>
<feature type="transmembrane region" description="Helical" evidence="7">
    <location>
        <begin position="235"/>
        <end position="254"/>
    </location>
</feature>
<gene>
    <name evidence="8" type="ORF">KUTeg_011680</name>
</gene>
<feature type="region of interest" description="Disordered" evidence="6">
    <location>
        <begin position="1"/>
        <end position="26"/>
    </location>
</feature>
<dbReference type="Proteomes" id="UP001217089">
    <property type="component" value="Unassembled WGS sequence"/>
</dbReference>
<feature type="transmembrane region" description="Helical" evidence="7">
    <location>
        <begin position="206"/>
        <end position="223"/>
    </location>
</feature>
<proteinExistence type="inferred from homology"/>
<feature type="transmembrane region" description="Helical" evidence="7">
    <location>
        <begin position="266"/>
        <end position="284"/>
    </location>
</feature>
<comment type="caution">
    <text evidence="8">The sequence shown here is derived from an EMBL/GenBank/DDBJ whole genome shotgun (WGS) entry which is preliminary data.</text>
</comment>
<keyword evidence="5 7" id="KW-0472">Membrane</keyword>
<evidence type="ECO:0000313" key="9">
    <source>
        <dbReference type="Proteomes" id="UP001217089"/>
    </source>
</evidence>
<dbReference type="Pfam" id="PF05978">
    <property type="entry name" value="UNC-93"/>
    <property type="match status" value="1"/>
</dbReference>
<evidence type="ECO:0000256" key="2">
    <source>
        <dbReference type="ARBA" id="ARBA00009172"/>
    </source>
</evidence>
<evidence type="ECO:0000313" key="8">
    <source>
        <dbReference type="EMBL" id="KAJ8309815.1"/>
    </source>
</evidence>
<keyword evidence="3 7" id="KW-0812">Transmembrane</keyword>
<accession>A0ABQ9EXB9</accession>
<sequence>MSSSSSLSPWDISGLGPGFGLHRSRRPSYTYATQIGGRQRTESYRYALRKSTGDEEEPPDFVESMISKRPRKESYIRATRKNLDSLEMDSIPDNHQADSLNVTANNHVENRKDPIICREKVVEELKAAVANRSKSPKSKNVYRINSEMNPDLQKEIQRDFKNAKPDNTEILNSLEPVDGREMVGTPCSELSSNVPSVVILTFKKNLIFLCISFIMLFSAFRAIQNLQTSINAKNHLGSISMSCVHGTMFLTCLWAPTIINTLSAKWAIVCGMFSLLVWIGANFYPRFYTLIPTAIFSGFGQGILWTAEISYILKLAFDSSRITKDGVDKEVFRFHGIFLACFQTTHIWGNLISSLMLHHWTNGASNKSIQPLDDFTIDQMDIGENGNYTMDMGTNIGYDVEMGVKEPSCGNLYPCIPGISADQTRKSNLNKK</sequence>
<organism evidence="8 9">
    <name type="scientific">Tegillarca granosa</name>
    <name type="common">Malaysian cockle</name>
    <name type="synonym">Anadara granosa</name>
    <dbReference type="NCBI Taxonomy" id="220873"/>
    <lineage>
        <taxon>Eukaryota</taxon>
        <taxon>Metazoa</taxon>
        <taxon>Spiralia</taxon>
        <taxon>Lophotrochozoa</taxon>
        <taxon>Mollusca</taxon>
        <taxon>Bivalvia</taxon>
        <taxon>Autobranchia</taxon>
        <taxon>Pteriomorphia</taxon>
        <taxon>Arcoida</taxon>
        <taxon>Arcoidea</taxon>
        <taxon>Arcidae</taxon>
        <taxon>Tegillarca</taxon>
    </lineage>
</organism>
<evidence type="ECO:0000256" key="7">
    <source>
        <dbReference type="SAM" id="Phobius"/>
    </source>
</evidence>
<evidence type="ECO:0000256" key="4">
    <source>
        <dbReference type="ARBA" id="ARBA00022989"/>
    </source>
</evidence>
<dbReference type="Gene3D" id="1.20.1250.20">
    <property type="entry name" value="MFS general substrate transporter like domains"/>
    <property type="match status" value="1"/>
</dbReference>
<dbReference type="SUPFAM" id="SSF103473">
    <property type="entry name" value="MFS general substrate transporter"/>
    <property type="match status" value="1"/>
</dbReference>
<evidence type="ECO:0000256" key="1">
    <source>
        <dbReference type="ARBA" id="ARBA00004141"/>
    </source>
</evidence>
<dbReference type="PANTHER" id="PTHR19444">
    <property type="entry name" value="UNC-93 RELATED"/>
    <property type="match status" value="1"/>
</dbReference>
<comment type="similarity">
    <text evidence="2">Belongs to the unc-93 family.</text>
</comment>
<reference evidence="8 9" key="1">
    <citation type="submission" date="2022-12" db="EMBL/GenBank/DDBJ databases">
        <title>Chromosome-level genome of Tegillarca granosa.</title>
        <authorList>
            <person name="Kim J."/>
        </authorList>
    </citation>
    <scope>NUCLEOTIDE SEQUENCE [LARGE SCALE GENOMIC DNA]</scope>
    <source>
        <strain evidence="8">Teg-2019</strain>
        <tissue evidence="8">Adductor muscle</tissue>
    </source>
</reference>
<evidence type="ECO:0000256" key="6">
    <source>
        <dbReference type="SAM" id="MobiDB-lite"/>
    </source>
</evidence>